<dbReference type="Proteomes" id="UP000245535">
    <property type="component" value="Unassembled WGS sequence"/>
</dbReference>
<dbReference type="GO" id="GO:0005524">
    <property type="term" value="F:ATP binding"/>
    <property type="evidence" value="ECO:0007669"/>
    <property type="project" value="InterPro"/>
</dbReference>
<dbReference type="RefSeq" id="WP_109617114.1">
    <property type="nucleotide sequence ID" value="NZ_QGDO01000002.1"/>
</dbReference>
<sequence length="343" mass="39872">MRSFIIKIKAWEYWPWQVVYAPIFIYGTWLAIKARSAFFFSATNPGIQNGGLLGESKSAILKLIPQDFIPKTLLFPSEIQLHTITESLEKENLFYPLIAKPDVGERGRWVEKIENEKELSDYLQQIQIPFLIQEYIDYPLEVGIFYYRFPSATKGSVSSIVVKELLSVQGDGKSTLQELILDSPRAFLQWETLKYKYAEELNLVLERGEQKVLESIGNHCRGTKFINGNDFITTELENSIDHIAQQIDGFYYGRFDLRCTSWEDLYAGKNIKIMELNGAKAEPAHIYHPNFPINKAYKTLFKHWNILGKISAENHKNGVEYMSFKEGWEELRRYREILSLDQE</sequence>
<evidence type="ECO:0000256" key="1">
    <source>
        <dbReference type="SAM" id="Phobius"/>
    </source>
</evidence>
<feature type="transmembrane region" description="Helical" evidence="1">
    <location>
        <begin position="13"/>
        <end position="32"/>
    </location>
</feature>
<gene>
    <name evidence="2" type="ORF">BC781_102518</name>
</gene>
<dbReference type="Gene3D" id="3.30.1490.20">
    <property type="entry name" value="ATP-grasp fold, A domain"/>
    <property type="match status" value="1"/>
</dbReference>
<keyword evidence="3" id="KW-1185">Reference proteome</keyword>
<comment type="caution">
    <text evidence="2">The sequence shown here is derived from an EMBL/GenBank/DDBJ whole genome shotgun (WGS) entry which is preliminary data.</text>
</comment>
<evidence type="ECO:0000313" key="3">
    <source>
        <dbReference type="Proteomes" id="UP000245535"/>
    </source>
</evidence>
<dbReference type="EMBL" id="QGDO01000002">
    <property type="protein sequence ID" value="PWJ42971.1"/>
    <property type="molecule type" value="Genomic_DNA"/>
</dbReference>
<keyword evidence="1" id="KW-0812">Transmembrane</keyword>
<proteinExistence type="predicted"/>
<dbReference type="AlphaFoldDB" id="A0A315ZBQ1"/>
<accession>A0A315ZBQ1</accession>
<reference evidence="2 3" key="1">
    <citation type="submission" date="2018-03" db="EMBL/GenBank/DDBJ databases">
        <title>Genomic Encyclopedia of Archaeal and Bacterial Type Strains, Phase II (KMG-II): from individual species to whole genera.</title>
        <authorList>
            <person name="Goeker M."/>
        </authorList>
    </citation>
    <scope>NUCLEOTIDE SEQUENCE [LARGE SCALE GENOMIC DNA]</scope>
    <source>
        <strain evidence="2 3">DSM 28229</strain>
    </source>
</reference>
<name>A0A315ZBQ1_SEDFL</name>
<dbReference type="OrthoDB" id="9775266at2"/>
<dbReference type="SUPFAM" id="SSF56059">
    <property type="entry name" value="Glutathione synthetase ATP-binding domain-like"/>
    <property type="match status" value="1"/>
</dbReference>
<dbReference type="InterPro" id="IPR013815">
    <property type="entry name" value="ATP_grasp_subdomain_1"/>
</dbReference>
<keyword evidence="1" id="KW-0472">Membrane</keyword>
<keyword evidence="1" id="KW-1133">Transmembrane helix</keyword>
<evidence type="ECO:0008006" key="4">
    <source>
        <dbReference type="Google" id="ProtNLM"/>
    </source>
</evidence>
<protein>
    <recommendedName>
        <fullName evidence="4">ATP-grasp domain-containing protein</fullName>
    </recommendedName>
</protein>
<organism evidence="2 3">
    <name type="scientific">Sediminitomix flava</name>
    <dbReference type="NCBI Taxonomy" id="379075"/>
    <lineage>
        <taxon>Bacteria</taxon>
        <taxon>Pseudomonadati</taxon>
        <taxon>Bacteroidota</taxon>
        <taxon>Cytophagia</taxon>
        <taxon>Cytophagales</taxon>
        <taxon>Flammeovirgaceae</taxon>
        <taxon>Sediminitomix</taxon>
    </lineage>
</organism>
<evidence type="ECO:0000313" key="2">
    <source>
        <dbReference type="EMBL" id="PWJ42971.1"/>
    </source>
</evidence>